<keyword evidence="2" id="KW-1185">Reference proteome</keyword>
<evidence type="ECO:0000313" key="2">
    <source>
        <dbReference type="Proteomes" id="UP000234275"/>
    </source>
</evidence>
<proteinExistence type="predicted"/>
<sequence length="130" mass="14700">MEDHVKYVYLRSAAERVISCLQTITVFHTARIVAVGGFAVKSYIPGRKTKDVDFLIQMDPPADDPEMPERPSGMQQRFPKELLPAFPNLFRQCSDIFEVWARGPQGNGGQYVQIDFVSSHLVSVYPCRGH</sequence>
<dbReference type="EMBL" id="MSFO01000002">
    <property type="protein sequence ID" value="PLB52728.1"/>
    <property type="molecule type" value="Genomic_DNA"/>
</dbReference>
<reference evidence="1 2" key="1">
    <citation type="submission" date="2016-12" db="EMBL/GenBank/DDBJ databases">
        <title>The genomes of Aspergillus section Nigri reveals drivers in fungal speciation.</title>
        <authorList>
            <consortium name="DOE Joint Genome Institute"/>
            <person name="Vesth T.C."/>
            <person name="Nybo J."/>
            <person name="Theobald S."/>
            <person name="Brandl J."/>
            <person name="Frisvad J.C."/>
            <person name="Nielsen K.F."/>
            <person name="Lyhne E.K."/>
            <person name="Kogle M.E."/>
            <person name="Kuo A."/>
            <person name="Riley R."/>
            <person name="Clum A."/>
            <person name="Nolan M."/>
            <person name="Lipzen A."/>
            <person name="Salamov A."/>
            <person name="Henrissat B."/>
            <person name="Wiebenga A."/>
            <person name="De Vries R.P."/>
            <person name="Grigoriev I.V."/>
            <person name="Mortensen U.H."/>
            <person name="Andersen M.R."/>
            <person name="Baker S.E."/>
        </authorList>
    </citation>
    <scope>NUCLEOTIDE SEQUENCE [LARGE SCALE GENOMIC DNA]</scope>
    <source>
        <strain evidence="1 2">IBT 23096</strain>
    </source>
</reference>
<dbReference type="Proteomes" id="UP000234275">
    <property type="component" value="Unassembled WGS sequence"/>
</dbReference>
<evidence type="ECO:0000313" key="1">
    <source>
        <dbReference type="EMBL" id="PLB52728.1"/>
    </source>
</evidence>
<dbReference type="GeneID" id="36562195"/>
<dbReference type="RefSeq" id="XP_024708030.1">
    <property type="nucleotide sequence ID" value="XM_024854489.1"/>
</dbReference>
<evidence type="ECO:0008006" key="3">
    <source>
        <dbReference type="Google" id="ProtNLM"/>
    </source>
</evidence>
<dbReference type="VEuPathDB" id="FungiDB:P170DRAFT_507474"/>
<dbReference type="AlphaFoldDB" id="A0A2I2GIM7"/>
<comment type="caution">
    <text evidence="1">The sequence shown here is derived from an EMBL/GenBank/DDBJ whole genome shotgun (WGS) entry which is preliminary data.</text>
</comment>
<protein>
    <recommendedName>
        <fullName evidence="3">Polymerase nucleotidyl transferase domain-containing protein</fullName>
    </recommendedName>
</protein>
<gene>
    <name evidence="1" type="ORF">P170DRAFT_507474</name>
</gene>
<name>A0A2I2GIM7_9EURO</name>
<accession>A0A2I2GIM7</accession>
<organism evidence="1 2">
    <name type="scientific">Aspergillus steynii IBT 23096</name>
    <dbReference type="NCBI Taxonomy" id="1392250"/>
    <lineage>
        <taxon>Eukaryota</taxon>
        <taxon>Fungi</taxon>
        <taxon>Dikarya</taxon>
        <taxon>Ascomycota</taxon>
        <taxon>Pezizomycotina</taxon>
        <taxon>Eurotiomycetes</taxon>
        <taxon>Eurotiomycetidae</taxon>
        <taxon>Eurotiales</taxon>
        <taxon>Aspergillaceae</taxon>
        <taxon>Aspergillus</taxon>
        <taxon>Aspergillus subgen. Circumdati</taxon>
    </lineage>
</organism>